<evidence type="ECO:0000256" key="1">
    <source>
        <dbReference type="SAM" id="MobiDB-lite"/>
    </source>
</evidence>
<dbReference type="EMBL" id="UINC01158081">
    <property type="protein sequence ID" value="SVD55422.1"/>
    <property type="molecule type" value="Genomic_DNA"/>
</dbReference>
<name>A0A382W9F1_9ZZZZ</name>
<evidence type="ECO:0000313" key="2">
    <source>
        <dbReference type="EMBL" id="SVD55422.1"/>
    </source>
</evidence>
<feature type="region of interest" description="Disordered" evidence="1">
    <location>
        <begin position="1"/>
        <end position="36"/>
    </location>
</feature>
<sequence length="36" mass="4099">MPSSKIKQKSMGFVPSITDPEHPDYTNRCPLPIRVK</sequence>
<accession>A0A382W9F1</accession>
<organism evidence="2">
    <name type="scientific">marine metagenome</name>
    <dbReference type="NCBI Taxonomy" id="408172"/>
    <lineage>
        <taxon>unclassified sequences</taxon>
        <taxon>metagenomes</taxon>
        <taxon>ecological metagenomes</taxon>
    </lineage>
</organism>
<protein>
    <submittedName>
        <fullName evidence="2">Uncharacterized protein</fullName>
    </submittedName>
</protein>
<dbReference type="AlphaFoldDB" id="A0A382W9F1"/>
<gene>
    <name evidence="2" type="ORF">METZ01_LOCUS408276</name>
</gene>
<feature type="non-terminal residue" evidence="2">
    <location>
        <position position="36"/>
    </location>
</feature>
<proteinExistence type="predicted"/>
<reference evidence="2" key="1">
    <citation type="submission" date="2018-05" db="EMBL/GenBank/DDBJ databases">
        <authorList>
            <person name="Lanie J.A."/>
            <person name="Ng W.-L."/>
            <person name="Kazmierczak K.M."/>
            <person name="Andrzejewski T.M."/>
            <person name="Davidsen T.M."/>
            <person name="Wayne K.J."/>
            <person name="Tettelin H."/>
            <person name="Glass J.I."/>
            <person name="Rusch D."/>
            <person name="Podicherti R."/>
            <person name="Tsui H.-C.T."/>
            <person name="Winkler M.E."/>
        </authorList>
    </citation>
    <scope>NUCLEOTIDE SEQUENCE</scope>
</reference>